<proteinExistence type="predicted"/>
<keyword evidence="2" id="KW-1185">Reference proteome</keyword>
<dbReference type="EMBL" id="CP136594">
    <property type="protein sequence ID" value="WOE76345.1"/>
    <property type="molecule type" value="Genomic_DNA"/>
</dbReference>
<dbReference type="Proteomes" id="UP001302429">
    <property type="component" value="Chromosome"/>
</dbReference>
<accession>A0AA97FC54</accession>
<protein>
    <submittedName>
        <fullName evidence="1">Uncharacterized protein</fullName>
    </submittedName>
</protein>
<name>A0AA97FC54_9SPHN</name>
<sequence>MTTKEIRDRREHKGIGLQDAKAEILHERLIAKIQAFDRTGDRKQLTEILFDLADRKGK</sequence>
<evidence type="ECO:0000313" key="1">
    <source>
        <dbReference type="EMBL" id="WOE76345.1"/>
    </source>
</evidence>
<reference evidence="1 2" key="1">
    <citation type="submission" date="2023-10" db="EMBL/GenBank/DDBJ databases">
        <title>Complete genome sequence of a Sphingomonadaceae bacterium.</title>
        <authorList>
            <person name="Yan C."/>
        </authorList>
    </citation>
    <scope>NUCLEOTIDE SEQUENCE [LARGE SCALE GENOMIC DNA]</scope>
    <source>
        <strain evidence="1 2">SCSIO 66989</strain>
    </source>
</reference>
<organism evidence="1 2">
    <name type="scientific">Alterisphingorhabdus coralli</name>
    <dbReference type="NCBI Taxonomy" id="3071408"/>
    <lineage>
        <taxon>Bacteria</taxon>
        <taxon>Pseudomonadati</taxon>
        <taxon>Pseudomonadota</taxon>
        <taxon>Alphaproteobacteria</taxon>
        <taxon>Sphingomonadales</taxon>
        <taxon>Sphingomonadaceae</taxon>
        <taxon>Alterisphingorhabdus (ex Yan et al. 2024)</taxon>
    </lineage>
</organism>
<dbReference type="RefSeq" id="WP_317083996.1">
    <property type="nucleotide sequence ID" value="NZ_CP136594.1"/>
</dbReference>
<gene>
    <name evidence="1" type="ORF">RB602_06430</name>
</gene>
<dbReference type="KEGG" id="acoa:RB602_06430"/>
<dbReference type="AlphaFoldDB" id="A0AA97FC54"/>
<evidence type="ECO:0000313" key="2">
    <source>
        <dbReference type="Proteomes" id="UP001302429"/>
    </source>
</evidence>